<evidence type="ECO:0000313" key="2">
    <source>
        <dbReference type="EMBL" id="RCH86980.1"/>
    </source>
</evidence>
<dbReference type="OrthoDB" id="2241851at2759"/>
<evidence type="ECO:0000313" key="3">
    <source>
        <dbReference type="Proteomes" id="UP000253551"/>
    </source>
</evidence>
<accession>A0A367JAN8</accession>
<keyword evidence="1" id="KW-0175">Coiled coil</keyword>
<feature type="coiled-coil region" evidence="1">
    <location>
        <begin position="1"/>
        <end position="28"/>
    </location>
</feature>
<dbReference type="AlphaFoldDB" id="A0A367JAN8"/>
<sequence>LTEAYEESEDLENQLLDRDNQFLKLEEKSQTIDEHLKKCGEELQAVQQQTCTLKNKADNELKASRETIDELQLYIRKILERIIENRQLHCVLSIDHEGNSKPNLASATGKSDQ</sequence>
<reference evidence="2 3" key="1">
    <citation type="journal article" date="2018" name="G3 (Bethesda)">
        <title>Phylogenetic and Phylogenomic Definition of Rhizopus Species.</title>
        <authorList>
            <person name="Gryganskyi A.P."/>
            <person name="Golan J."/>
            <person name="Dolatabadi S."/>
            <person name="Mondo S."/>
            <person name="Robb S."/>
            <person name="Idnurm A."/>
            <person name="Muszewska A."/>
            <person name="Steczkiewicz K."/>
            <person name="Masonjones S."/>
            <person name="Liao H.L."/>
            <person name="Gajdeczka M.T."/>
            <person name="Anike F."/>
            <person name="Vuek A."/>
            <person name="Anishchenko I.M."/>
            <person name="Voigt K."/>
            <person name="de Hoog G.S."/>
            <person name="Smith M.E."/>
            <person name="Heitman J."/>
            <person name="Vilgalys R."/>
            <person name="Stajich J.E."/>
        </authorList>
    </citation>
    <scope>NUCLEOTIDE SEQUENCE [LARGE SCALE GENOMIC DNA]</scope>
    <source>
        <strain evidence="2 3">LSU 92-RS-03</strain>
    </source>
</reference>
<comment type="caution">
    <text evidence="2">The sequence shown here is derived from an EMBL/GenBank/DDBJ whole genome shotgun (WGS) entry which is preliminary data.</text>
</comment>
<gene>
    <name evidence="2" type="ORF">CU098_003281</name>
</gene>
<dbReference type="EMBL" id="PJQM01003817">
    <property type="protein sequence ID" value="RCH86980.1"/>
    <property type="molecule type" value="Genomic_DNA"/>
</dbReference>
<organism evidence="2 3">
    <name type="scientific">Rhizopus stolonifer</name>
    <name type="common">Rhizopus nigricans</name>
    <dbReference type="NCBI Taxonomy" id="4846"/>
    <lineage>
        <taxon>Eukaryota</taxon>
        <taxon>Fungi</taxon>
        <taxon>Fungi incertae sedis</taxon>
        <taxon>Mucoromycota</taxon>
        <taxon>Mucoromycotina</taxon>
        <taxon>Mucoromycetes</taxon>
        <taxon>Mucorales</taxon>
        <taxon>Mucorineae</taxon>
        <taxon>Rhizopodaceae</taxon>
        <taxon>Rhizopus</taxon>
    </lineage>
</organism>
<name>A0A367JAN8_RHIST</name>
<protein>
    <submittedName>
        <fullName evidence="2">Uncharacterized protein</fullName>
    </submittedName>
</protein>
<evidence type="ECO:0000256" key="1">
    <source>
        <dbReference type="SAM" id="Coils"/>
    </source>
</evidence>
<keyword evidence="3" id="KW-1185">Reference proteome</keyword>
<dbReference type="Proteomes" id="UP000253551">
    <property type="component" value="Unassembled WGS sequence"/>
</dbReference>
<proteinExistence type="predicted"/>
<feature type="non-terminal residue" evidence="2">
    <location>
        <position position="1"/>
    </location>
</feature>